<comment type="caution">
    <text evidence="1">The sequence shown here is derived from an EMBL/GenBank/DDBJ whole genome shotgun (WGS) entry which is preliminary data.</text>
</comment>
<dbReference type="EMBL" id="RJJR01000012">
    <property type="protein sequence ID" value="RNI34823.1"/>
    <property type="molecule type" value="Genomic_DNA"/>
</dbReference>
<name>A0A3M9NC33_9BACT</name>
<dbReference type="Proteomes" id="UP000267223">
    <property type="component" value="Unassembled WGS sequence"/>
</dbReference>
<dbReference type="AlphaFoldDB" id="A0A3M9NC33"/>
<evidence type="ECO:0000313" key="1">
    <source>
        <dbReference type="EMBL" id="RNI34823.1"/>
    </source>
</evidence>
<sequence>MVLSHQSILAQKNDSMNTMYNSLLIERTETEAWRSLLDAAPDSLRKVNGMKYMAIGGGTAINFQKNPIPLFNRVIGLGLSEPLTQQVIDSVKNFYTHDEKYLIHFSSPMKPSNPDALLKQNGFYIAGAWERIVRDNKPLYGDGDTIEVRQVDSSLVESWVKFLIDTYGFDFYWWPRAFAFRQGWKHYVALRDGKILACRSFFTTKNKTIFSGVEAPVPGVMTSNHAPDFAIWKRAISDGLKEGATLFVADIELPDKEKNKEAYEGFKQLGFAIAYTRYHYRLNK</sequence>
<dbReference type="RefSeq" id="WP_123121379.1">
    <property type="nucleotide sequence ID" value="NZ_RJJR01000012.1"/>
</dbReference>
<protein>
    <recommendedName>
        <fullName evidence="3">N-acetyltransferase domain-containing protein</fullName>
    </recommendedName>
</protein>
<accession>A0A3M9NC33</accession>
<proteinExistence type="predicted"/>
<gene>
    <name evidence="1" type="ORF">EFY79_14135</name>
</gene>
<organism evidence="1 2">
    <name type="scientific">Hanamia caeni</name>
    <dbReference type="NCBI Taxonomy" id="2294116"/>
    <lineage>
        <taxon>Bacteria</taxon>
        <taxon>Pseudomonadati</taxon>
        <taxon>Bacteroidota</taxon>
        <taxon>Chitinophagia</taxon>
        <taxon>Chitinophagales</taxon>
        <taxon>Chitinophagaceae</taxon>
        <taxon>Hanamia</taxon>
    </lineage>
</organism>
<evidence type="ECO:0000313" key="2">
    <source>
        <dbReference type="Proteomes" id="UP000267223"/>
    </source>
</evidence>
<keyword evidence="2" id="KW-1185">Reference proteome</keyword>
<reference evidence="1 2" key="1">
    <citation type="submission" date="2018-11" db="EMBL/GenBank/DDBJ databases">
        <title>Draft genome sequence of Ferruginibacter sp. BO-59.</title>
        <authorList>
            <person name="Im W.T."/>
        </authorList>
    </citation>
    <scope>NUCLEOTIDE SEQUENCE [LARGE SCALE GENOMIC DNA]</scope>
    <source>
        <strain evidence="1 2">BO-59</strain>
    </source>
</reference>
<dbReference type="OrthoDB" id="2350893at2"/>
<evidence type="ECO:0008006" key="3">
    <source>
        <dbReference type="Google" id="ProtNLM"/>
    </source>
</evidence>